<sequence length="196" mass="22035">MMVLFHHQEGEKGCWSSSITMRVRKDINTLPHQAGESRSFDPVDPHVVHNAGKGCLTALQENSSELVLNEKSPDGVVKQPGSIYVEDQIDVMVVEHINTISCLKTTEKQKLEERELNQGENEIKPLVVISGYVELKLGTRRRWKRLGKKRQEAVYLNSLKARALGSASLERDEWDFTNGNKESFGSANLEAYEPAS</sequence>
<evidence type="ECO:0000313" key="2">
    <source>
        <dbReference type="Proteomes" id="UP000233837"/>
    </source>
</evidence>
<proteinExistence type="predicted"/>
<organism evidence="1 2">
    <name type="scientific">Dendrobium catenatum</name>
    <dbReference type="NCBI Taxonomy" id="906689"/>
    <lineage>
        <taxon>Eukaryota</taxon>
        <taxon>Viridiplantae</taxon>
        <taxon>Streptophyta</taxon>
        <taxon>Embryophyta</taxon>
        <taxon>Tracheophyta</taxon>
        <taxon>Spermatophyta</taxon>
        <taxon>Magnoliopsida</taxon>
        <taxon>Liliopsida</taxon>
        <taxon>Asparagales</taxon>
        <taxon>Orchidaceae</taxon>
        <taxon>Epidendroideae</taxon>
        <taxon>Malaxideae</taxon>
        <taxon>Dendrobiinae</taxon>
        <taxon>Dendrobium</taxon>
    </lineage>
</organism>
<evidence type="ECO:0000313" key="1">
    <source>
        <dbReference type="EMBL" id="PKU73538.1"/>
    </source>
</evidence>
<dbReference type="EMBL" id="KZ502741">
    <property type="protein sequence ID" value="PKU73538.1"/>
    <property type="molecule type" value="Genomic_DNA"/>
</dbReference>
<name>A0A2I0WD05_9ASPA</name>
<reference evidence="1 2" key="1">
    <citation type="journal article" date="2016" name="Sci. Rep.">
        <title>The Dendrobium catenatum Lindl. genome sequence provides insights into polysaccharide synthase, floral development and adaptive evolution.</title>
        <authorList>
            <person name="Zhang G.Q."/>
            <person name="Xu Q."/>
            <person name="Bian C."/>
            <person name="Tsai W.C."/>
            <person name="Yeh C.M."/>
            <person name="Liu K.W."/>
            <person name="Yoshida K."/>
            <person name="Zhang L.S."/>
            <person name="Chang S.B."/>
            <person name="Chen F."/>
            <person name="Shi Y."/>
            <person name="Su Y.Y."/>
            <person name="Zhang Y.Q."/>
            <person name="Chen L.J."/>
            <person name="Yin Y."/>
            <person name="Lin M."/>
            <person name="Huang H."/>
            <person name="Deng H."/>
            <person name="Wang Z.W."/>
            <person name="Zhu S.L."/>
            <person name="Zhao X."/>
            <person name="Deng C."/>
            <person name="Niu S.C."/>
            <person name="Huang J."/>
            <person name="Wang M."/>
            <person name="Liu G.H."/>
            <person name="Yang H.J."/>
            <person name="Xiao X.J."/>
            <person name="Hsiao Y.Y."/>
            <person name="Wu W.L."/>
            <person name="Chen Y.Y."/>
            <person name="Mitsuda N."/>
            <person name="Ohme-Takagi M."/>
            <person name="Luo Y.B."/>
            <person name="Van de Peer Y."/>
            <person name="Liu Z.J."/>
        </authorList>
    </citation>
    <scope>NUCLEOTIDE SEQUENCE [LARGE SCALE GENOMIC DNA]</scope>
    <source>
        <tissue evidence="1">The whole plant</tissue>
    </source>
</reference>
<keyword evidence="2" id="KW-1185">Reference proteome</keyword>
<accession>A0A2I0WD05</accession>
<dbReference type="Proteomes" id="UP000233837">
    <property type="component" value="Unassembled WGS sequence"/>
</dbReference>
<protein>
    <submittedName>
        <fullName evidence="1">Uncharacterized protein</fullName>
    </submittedName>
</protein>
<reference evidence="1 2" key="2">
    <citation type="journal article" date="2017" name="Nature">
        <title>The Apostasia genome and the evolution of orchids.</title>
        <authorList>
            <person name="Zhang G.Q."/>
            <person name="Liu K.W."/>
            <person name="Li Z."/>
            <person name="Lohaus R."/>
            <person name="Hsiao Y.Y."/>
            <person name="Niu S.C."/>
            <person name="Wang J.Y."/>
            <person name="Lin Y.C."/>
            <person name="Xu Q."/>
            <person name="Chen L.J."/>
            <person name="Yoshida K."/>
            <person name="Fujiwara S."/>
            <person name="Wang Z.W."/>
            <person name="Zhang Y.Q."/>
            <person name="Mitsuda N."/>
            <person name="Wang M."/>
            <person name="Liu G.H."/>
            <person name="Pecoraro L."/>
            <person name="Huang H.X."/>
            <person name="Xiao X.J."/>
            <person name="Lin M."/>
            <person name="Wu X.Y."/>
            <person name="Wu W.L."/>
            <person name="Chen Y.Y."/>
            <person name="Chang S.B."/>
            <person name="Sakamoto S."/>
            <person name="Ohme-Takagi M."/>
            <person name="Yagi M."/>
            <person name="Zeng S.J."/>
            <person name="Shen C.Y."/>
            <person name="Yeh C.M."/>
            <person name="Luo Y.B."/>
            <person name="Tsai W.C."/>
            <person name="Van de Peer Y."/>
            <person name="Liu Z.J."/>
        </authorList>
    </citation>
    <scope>NUCLEOTIDE SEQUENCE [LARGE SCALE GENOMIC DNA]</scope>
    <source>
        <tissue evidence="1">The whole plant</tissue>
    </source>
</reference>
<dbReference type="AlphaFoldDB" id="A0A2I0WD05"/>
<gene>
    <name evidence="1" type="ORF">MA16_Dca008102</name>
</gene>